<dbReference type="InterPro" id="IPR011059">
    <property type="entry name" value="Metal-dep_hydrolase_composite"/>
</dbReference>
<dbReference type="CDD" id="cd01299">
    <property type="entry name" value="Met_dep_hydrolase_A"/>
    <property type="match status" value="1"/>
</dbReference>
<name>A0A2R6B4N6_9ARCH</name>
<dbReference type="EMBL" id="NEXH01000044">
    <property type="protein sequence ID" value="PSN93609.1"/>
    <property type="molecule type" value="Genomic_DNA"/>
</dbReference>
<dbReference type="InterPro" id="IPR032466">
    <property type="entry name" value="Metal_Hydrolase"/>
</dbReference>
<proteinExistence type="predicted"/>
<dbReference type="InterPro" id="IPR051781">
    <property type="entry name" value="Metallo-dep_Hydrolase"/>
</dbReference>
<dbReference type="Gene3D" id="3.20.20.140">
    <property type="entry name" value="Metal-dependent hydrolases"/>
    <property type="match status" value="1"/>
</dbReference>
<evidence type="ECO:0000313" key="2">
    <source>
        <dbReference type="EMBL" id="PSN93609.1"/>
    </source>
</evidence>
<dbReference type="SUPFAM" id="SSF51338">
    <property type="entry name" value="Composite domain of metallo-dependent hydrolases"/>
    <property type="match status" value="1"/>
</dbReference>
<dbReference type="Proteomes" id="UP000241284">
    <property type="component" value="Unassembled WGS sequence"/>
</dbReference>
<dbReference type="Gene3D" id="2.30.40.10">
    <property type="entry name" value="Urease, subunit C, domain 1"/>
    <property type="match status" value="1"/>
</dbReference>
<accession>A0A2R6B4N6</accession>
<dbReference type="AlphaFoldDB" id="A0A2R6B4N6"/>
<comment type="caution">
    <text evidence="2">The sequence shown here is derived from an EMBL/GenBank/DDBJ whole genome shotgun (WGS) entry which is preliminary data.</text>
</comment>
<dbReference type="PANTHER" id="PTHR43135:SF3">
    <property type="entry name" value="ALPHA-D-RIBOSE 1-METHYLPHOSPHONATE 5-TRIPHOSPHATE DIPHOSPHATASE"/>
    <property type="match status" value="1"/>
</dbReference>
<gene>
    <name evidence="2" type="ORF">B9Q06_11630</name>
</gene>
<feature type="domain" description="Amidohydrolase-related" evidence="1">
    <location>
        <begin position="65"/>
        <end position="402"/>
    </location>
</feature>
<reference evidence="2 3" key="1">
    <citation type="submission" date="2017-04" db="EMBL/GenBank/DDBJ databases">
        <title>Novel microbial lineages endemic to geothermal iron-oxide mats fill important gaps in the evolutionary history of Archaea.</title>
        <authorList>
            <person name="Jay Z.J."/>
            <person name="Beam J.P."/>
            <person name="Dlakic M."/>
            <person name="Rusch D.B."/>
            <person name="Kozubal M.A."/>
            <person name="Inskeep W.P."/>
        </authorList>
    </citation>
    <scope>NUCLEOTIDE SEQUENCE [LARGE SCALE GENOMIC DNA]</scope>
    <source>
        <strain evidence="2">ECH_B_2</strain>
    </source>
</reference>
<dbReference type="PANTHER" id="PTHR43135">
    <property type="entry name" value="ALPHA-D-RIBOSE 1-METHYLPHOSPHONATE 5-TRIPHOSPHATE DIPHOSPHATASE"/>
    <property type="match status" value="1"/>
</dbReference>
<sequence length="415" mass="44891">MGREAILMTFSAKTIMIKNTNIVDAANSRIIENQNVIVDGSHIKEISGTTPGSEVFHVVDGEKSYLMPGIADLHVHLNWDGGPDPRQAVLQEGAKVAVLRAYRHALDHLKMGVTTLLDVGSMDDLAIDLASAIRRNVVFGPHLYATGRIICIIGGHGAGLGYEISGRDDALRATRTLIKRGADMIKIAATSGAYGSFGAEKLEAIQLDPEEILTITSEARKYGIKVTAHALNLEGIRNCVDNGVSIIQHGAFLDKSTARLMAQKGVFLVPTLLVYRKLAEGAPGVMPEAVSKAREVVRHHREAFLNALEAGVRIAGGTDVYSPNFGPHPRIIDEAITMGEYGMPNSEVIRAITLNASEALGTHRTRGRVEEGMEADLVLLRGNPLEDLNNLKKVERVFLDGVEIDPHTTRDPLTL</sequence>
<dbReference type="Pfam" id="PF01979">
    <property type="entry name" value="Amidohydro_1"/>
    <property type="match status" value="1"/>
</dbReference>
<dbReference type="InterPro" id="IPR006680">
    <property type="entry name" value="Amidohydro-rel"/>
</dbReference>
<organism evidence="2 3">
    <name type="scientific">Candidatus Marsarchaeota G2 archaeon ECH_B_2</name>
    <dbReference type="NCBI Taxonomy" id="1978160"/>
    <lineage>
        <taxon>Archaea</taxon>
        <taxon>Candidatus Marsarchaeota</taxon>
        <taxon>Candidatus Marsarchaeota group 2</taxon>
    </lineage>
</organism>
<protein>
    <recommendedName>
        <fullName evidence="1">Amidohydrolase-related domain-containing protein</fullName>
    </recommendedName>
</protein>
<dbReference type="GO" id="GO:0016810">
    <property type="term" value="F:hydrolase activity, acting on carbon-nitrogen (but not peptide) bonds"/>
    <property type="evidence" value="ECO:0007669"/>
    <property type="project" value="InterPro"/>
</dbReference>
<dbReference type="SUPFAM" id="SSF51556">
    <property type="entry name" value="Metallo-dependent hydrolases"/>
    <property type="match status" value="1"/>
</dbReference>
<dbReference type="InterPro" id="IPR057744">
    <property type="entry name" value="OTAase-like"/>
</dbReference>
<evidence type="ECO:0000313" key="3">
    <source>
        <dbReference type="Proteomes" id="UP000241284"/>
    </source>
</evidence>
<evidence type="ECO:0000259" key="1">
    <source>
        <dbReference type="Pfam" id="PF01979"/>
    </source>
</evidence>